<evidence type="ECO:0000259" key="6">
    <source>
        <dbReference type="SMART" id="SM00499"/>
    </source>
</evidence>
<organism evidence="7">
    <name type="scientific">Zea mays</name>
    <name type="common">Maize</name>
    <dbReference type="NCBI Taxonomy" id="4577"/>
    <lineage>
        <taxon>Eukaryota</taxon>
        <taxon>Viridiplantae</taxon>
        <taxon>Streptophyta</taxon>
        <taxon>Embryophyta</taxon>
        <taxon>Tracheophyta</taxon>
        <taxon>Spermatophyta</taxon>
        <taxon>Magnoliopsida</taxon>
        <taxon>Liliopsida</taxon>
        <taxon>Poales</taxon>
        <taxon>Poaceae</taxon>
        <taxon>PACMAD clade</taxon>
        <taxon>Panicoideae</taxon>
        <taxon>Andropogonodae</taxon>
        <taxon>Andropogoneae</taxon>
        <taxon>Tripsacinae</taxon>
        <taxon>Zea</taxon>
    </lineage>
</organism>
<proteinExistence type="inferred from homology"/>
<dbReference type="PANTHER" id="PTHR33044">
    <property type="entry name" value="BIFUNCTIONAL INHIBITOR/LIPID-TRANSFER PROTEIN/SEED STORAGE 2S ALBUMIN SUPERFAMILY PROTEIN-RELATED"/>
    <property type="match status" value="1"/>
</dbReference>
<evidence type="ECO:0000256" key="2">
    <source>
        <dbReference type="ARBA" id="ARBA00022729"/>
    </source>
</evidence>
<dbReference type="PRINTS" id="PR00382">
    <property type="entry name" value="LIPIDTRNSFER"/>
</dbReference>
<dbReference type="GO" id="GO:0008289">
    <property type="term" value="F:lipid binding"/>
    <property type="evidence" value="ECO:0007669"/>
    <property type="project" value="InterPro"/>
</dbReference>
<evidence type="ECO:0000313" key="7">
    <source>
        <dbReference type="EMBL" id="PWZ36705.1"/>
    </source>
</evidence>
<keyword evidence="4" id="KW-0325">Glycoprotein</keyword>
<dbReference type="InterPro" id="IPR016140">
    <property type="entry name" value="Bifunc_inhib/LTP/seed_store"/>
</dbReference>
<dbReference type="CDD" id="cd00010">
    <property type="entry name" value="AAI_LTSS"/>
    <property type="match status" value="1"/>
</dbReference>
<comment type="caution">
    <text evidence="7">The sequence shown here is derived from an EMBL/GenBank/DDBJ whole genome shotgun (WGS) entry which is preliminary data.</text>
</comment>
<accession>A0A3L6FP99</accession>
<feature type="domain" description="Bifunctional inhibitor/plant lipid transfer protein/seed storage helical" evidence="6">
    <location>
        <begin position="95"/>
        <end position="173"/>
    </location>
</feature>
<keyword evidence="3" id="KW-1015">Disulfide bond</keyword>
<feature type="compositionally biased region" description="Basic and acidic residues" evidence="5">
    <location>
        <begin position="26"/>
        <end position="37"/>
    </location>
</feature>
<dbReference type="Pfam" id="PF14368">
    <property type="entry name" value="LTP_2"/>
    <property type="match status" value="1"/>
</dbReference>
<dbReference type="Gene3D" id="1.10.110.10">
    <property type="entry name" value="Plant lipid-transfer and hydrophobic proteins"/>
    <property type="match status" value="1"/>
</dbReference>
<evidence type="ECO:0000256" key="5">
    <source>
        <dbReference type="SAM" id="MobiDB-lite"/>
    </source>
</evidence>
<sequence length="222" mass="21958">MPPGKEPLEDLVVRAGHGTTTPPPLKEPRRAPSETHIRFPVASPSPLAQRKSPPPSFSPGPAMARLGLLALAVAVLALASGVASQAPGPAPSADCASALAGLMGCLPYVQQGSTQGKPDRECCAGVKAALKSPATVVCLCAAVGQNYGMPVNLTRGAGLPAACGEDPAALSKCNKPTASGTAPAVPSPGSSKSSSSAAAAIRFPVSAFAVVVAATLLSHCLL</sequence>
<dbReference type="InterPro" id="IPR036312">
    <property type="entry name" value="Bifun_inhib/LTP/seed_sf"/>
</dbReference>
<gene>
    <name evidence="7" type="primary">LTPL1_1</name>
    <name evidence="7" type="ORF">Zm00014a_035525</name>
</gene>
<keyword evidence="2" id="KW-0732">Signal</keyword>
<dbReference type="InterPro" id="IPR000528">
    <property type="entry name" value="Plant_nsLTP"/>
</dbReference>
<evidence type="ECO:0000256" key="1">
    <source>
        <dbReference type="ARBA" id="ARBA00009748"/>
    </source>
</evidence>
<feature type="compositionally biased region" description="Basic and acidic residues" evidence="5">
    <location>
        <begin position="1"/>
        <end position="12"/>
    </location>
</feature>
<name>A0A3L6FP99_MAIZE</name>
<evidence type="ECO:0000256" key="4">
    <source>
        <dbReference type="ARBA" id="ARBA00023180"/>
    </source>
</evidence>
<comment type="similarity">
    <text evidence="1">Belongs to the plant LTP family.</text>
</comment>
<dbReference type="Proteomes" id="UP000251960">
    <property type="component" value="Chromosome 2"/>
</dbReference>
<dbReference type="SMART" id="SM00499">
    <property type="entry name" value="AAI"/>
    <property type="match status" value="1"/>
</dbReference>
<reference evidence="7" key="1">
    <citation type="journal article" date="2018" name="Nat. Genet.">
        <title>Extensive intraspecific gene order and gene structural variations between Mo17 and other maize genomes.</title>
        <authorList>
            <person name="Sun S."/>
            <person name="Zhou Y."/>
            <person name="Chen J."/>
            <person name="Shi J."/>
            <person name="Zhao H."/>
            <person name="Zhao H."/>
            <person name="Song W."/>
            <person name="Zhang M."/>
            <person name="Cui Y."/>
            <person name="Dong X."/>
            <person name="Liu H."/>
            <person name="Ma X."/>
            <person name="Jiao Y."/>
            <person name="Wang B."/>
            <person name="Wei X."/>
            <person name="Stein J.C."/>
            <person name="Glaubitz J.C."/>
            <person name="Lu F."/>
            <person name="Yu G."/>
            <person name="Liang C."/>
            <person name="Fengler K."/>
            <person name="Li B."/>
            <person name="Rafalski A."/>
            <person name="Schnable P.S."/>
            <person name="Ware D.H."/>
            <person name="Buckler E.S."/>
            <person name="Lai J."/>
        </authorList>
    </citation>
    <scope>NUCLEOTIDE SEQUENCE [LARGE SCALE GENOMIC DNA]</scope>
    <source>
        <tissue evidence="7">Seedling</tissue>
    </source>
</reference>
<evidence type="ECO:0000256" key="3">
    <source>
        <dbReference type="ARBA" id="ARBA00023157"/>
    </source>
</evidence>
<dbReference type="EMBL" id="NCVQ01000003">
    <property type="protein sequence ID" value="PWZ36705.1"/>
    <property type="molecule type" value="Genomic_DNA"/>
</dbReference>
<dbReference type="ExpressionAtlas" id="A0A3L6FP99">
    <property type="expression patterns" value="baseline and differential"/>
</dbReference>
<feature type="region of interest" description="Disordered" evidence="5">
    <location>
        <begin position="1"/>
        <end position="59"/>
    </location>
</feature>
<protein>
    <submittedName>
        <fullName evidence="7">Non-specific lipid transfer protein-like 1</fullName>
    </submittedName>
</protein>
<dbReference type="SUPFAM" id="SSF47699">
    <property type="entry name" value="Bifunctional inhibitor/lipid-transfer protein/seed storage 2S albumin"/>
    <property type="match status" value="1"/>
</dbReference>
<dbReference type="GO" id="GO:0006869">
    <property type="term" value="P:lipid transport"/>
    <property type="evidence" value="ECO:0007669"/>
    <property type="project" value="InterPro"/>
</dbReference>
<dbReference type="AlphaFoldDB" id="A0A3L6FP99"/>
<dbReference type="InterPro" id="IPR043325">
    <property type="entry name" value="LTSS"/>
</dbReference>